<evidence type="ECO:0000256" key="1">
    <source>
        <dbReference type="SAM" id="SignalP"/>
    </source>
</evidence>
<comment type="caution">
    <text evidence="3">The sequence shown here is derived from an EMBL/GenBank/DDBJ whole genome shotgun (WGS) entry which is preliminary data.</text>
</comment>
<reference evidence="3" key="1">
    <citation type="submission" date="2021-06" db="EMBL/GenBank/DDBJ databases">
        <authorList>
            <person name="Hodson N. C."/>
            <person name="Mongue J. A."/>
            <person name="Jaron S. K."/>
        </authorList>
    </citation>
    <scope>NUCLEOTIDE SEQUENCE</scope>
</reference>
<name>A0A8J2P620_9HEXA</name>
<gene>
    <name evidence="3" type="ORF">AFUS01_LOCUS14753</name>
</gene>
<keyword evidence="4" id="KW-1185">Reference proteome</keyword>
<accession>A0A8J2P620</accession>
<sequence length="214" mass="24619">MIYFSAFILISLKVTQALSESPDIPEGLQEIYKRNLSAWKAPRNFSKALPYYLSGYDEQKRPIWVCEFGKWDIRSFIEKGEESLDTLDKYVDHTLLTIYNSSISKDNKTIMAIGIMDWDGFQESQLFSVQTMNFYIEKTRLIYFVMGHAYHAYLINVNFVARTVLDMTKPILGEEFAKVEVFGTNEGPVCRNFTYVILNHASISGTENPDVIST</sequence>
<organism evidence="3 4">
    <name type="scientific">Allacma fusca</name>
    <dbReference type="NCBI Taxonomy" id="39272"/>
    <lineage>
        <taxon>Eukaryota</taxon>
        <taxon>Metazoa</taxon>
        <taxon>Ecdysozoa</taxon>
        <taxon>Arthropoda</taxon>
        <taxon>Hexapoda</taxon>
        <taxon>Collembola</taxon>
        <taxon>Symphypleona</taxon>
        <taxon>Sminthuridae</taxon>
        <taxon>Allacma</taxon>
    </lineage>
</organism>
<dbReference type="EMBL" id="CAJVCH010127043">
    <property type="protein sequence ID" value="CAG7725810.1"/>
    <property type="molecule type" value="Genomic_DNA"/>
</dbReference>
<dbReference type="InterPro" id="IPR001251">
    <property type="entry name" value="CRAL-TRIO_dom"/>
</dbReference>
<feature type="signal peptide" evidence="1">
    <location>
        <begin position="1"/>
        <end position="17"/>
    </location>
</feature>
<dbReference type="Pfam" id="PF00650">
    <property type="entry name" value="CRAL_TRIO"/>
    <property type="match status" value="1"/>
</dbReference>
<dbReference type="OrthoDB" id="203812at2759"/>
<protein>
    <recommendedName>
        <fullName evidence="2">CRAL-TRIO domain-containing protein</fullName>
    </recommendedName>
</protein>
<keyword evidence="1" id="KW-0732">Signal</keyword>
<evidence type="ECO:0000259" key="2">
    <source>
        <dbReference type="Pfam" id="PF00650"/>
    </source>
</evidence>
<evidence type="ECO:0000313" key="3">
    <source>
        <dbReference type="EMBL" id="CAG7725810.1"/>
    </source>
</evidence>
<evidence type="ECO:0000313" key="4">
    <source>
        <dbReference type="Proteomes" id="UP000708208"/>
    </source>
</evidence>
<feature type="domain" description="CRAL-TRIO" evidence="2">
    <location>
        <begin position="50"/>
        <end position="178"/>
    </location>
</feature>
<dbReference type="AlphaFoldDB" id="A0A8J2P620"/>
<proteinExistence type="predicted"/>
<dbReference type="Proteomes" id="UP000708208">
    <property type="component" value="Unassembled WGS sequence"/>
</dbReference>
<feature type="chain" id="PRO_5035327380" description="CRAL-TRIO domain-containing protein" evidence="1">
    <location>
        <begin position="18"/>
        <end position="214"/>
    </location>
</feature>